<feature type="domain" description="Metalloprotease TldD/E N-terminal" evidence="2">
    <location>
        <begin position="28"/>
        <end position="92"/>
    </location>
</feature>
<dbReference type="Pfam" id="PF19290">
    <property type="entry name" value="PmbA_TldD_2nd"/>
    <property type="match status" value="1"/>
</dbReference>
<dbReference type="InterPro" id="IPR045570">
    <property type="entry name" value="Metalloprtase-TldD/E_cen_dom"/>
</dbReference>
<evidence type="ECO:0000256" key="1">
    <source>
        <dbReference type="ARBA" id="ARBA00005836"/>
    </source>
</evidence>
<dbReference type="InterPro" id="IPR036059">
    <property type="entry name" value="TldD/PmbA_sf"/>
</dbReference>
<gene>
    <name evidence="5" type="ORF">E6K79_03650</name>
</gene>
<dbReference type="GO" id="GO:0006508">
    <property type="term" value="P:proteolysis"/>
    <property type="evidence" value="ECO:0007669"/>
    <property type="project" value="InterPro"/>
</dbReference>
<dbReference type="GO" id="GO:0005829">
    <property type="term" value="C:cytosol"/>
    <property type="evidence" value="ECO:0007669"/>
    <property type="project" value="TreeGrafter"/>
</dbReference>
<evidence type="ECO:0000259" key="3">
    <source>
        <dbReference type="Pfam" id="PF19289"/>
    </source>
</evidence>
<comment type="similarity">
    <text evidence="1">Belongs to the peptidase U62 family.</text>
</comment>
<feature type="domain" description="Metalloprotease TldD/E C-terminal" evidence="3">
    <location>
        <begin position="234"/>
        <end position="450"/>
    </location>
</feature>
<feature type="domain" description="Metalloprotease TldD/E central" evidence="4">
    <location>
        <begin position="122"/>
        <end position="226"/>
    </location>
</feature>
<evidence type="ECO:0000259" key="2">
    <source>
        <dbReference type="Pfam" id="PF01523"/>
    </source>
</evidence>
<dbReference type="PANTHER" id="PTHR43421:SF1">
    <property type="entry name" value="METALLOPROTEASE PMBA"/>
    <property type="match status" value="1"/>
</dbReference>
<organism evidence="5 6">
    <name type="scientific">Eiseniibacteriota bacterium</name>
    <dbReference type="NCBI Taxonomy" id="2212470"/>
    <lineage>
        <taxon>Bacteria</taxon>
        <taxon>Candidatus Eiseniibacteriota</taxon>
    </lineage>
</organism>
<reference evidence="5 6" key="1">
    <citation type="journal article" date="2019" name="Nat. Microbiol.">
        <title>Mediterranean grassland soil C-N compound turnover is dependent on rainfall and depth, and is mediated by genomically divergent microorganisms.</title>
        <authorList>
            <person name="Diamond S."/>
            <person name="Andeer P.F."/>
            <person name="Li Z."/>
            <person name="Crits-Christoph A."/>
            <person name="Burstein D."/>
            <person name="Anantharaman K."/>
            <person name="Lane K.R."/>
            <person name="Thomas B.C."/>
            <person name="Pan C."/>
            <person name="Northen T.R."/>
            <person name="Banfield J.F."/>
        </authorList>
    </citation>
    <scope>NUCLEOTIDE SEQUENCE [LARGE SCALE GENOMIC DNA]</scope>
    <source>
        <strain evidence="5">WS_9</strain>
    </source>
</reference>
<evidence type="ECO:0000313" key="5">
    <source>
        <dbReference type="EMBL" id="TMQ65970.1"/>
    </source>
</evidence>
<dbReference type="InterPro" id="IPR035068">
    <property type="entry name" value="TldD/PmbA_N"/>
</dbReference>
<name>A0A538TQT8_UNCEI</name>
<dbReference type="AlphaFoldDB" id="A0A538TQT8"/>
<proteinExistence type="inferred from homology"/>
<dbReference type="Proteomes" id="UP000317691">
    <property type="component" value="Unassembled WGS sequence"/>
</dbReference>
<dbReference type="InterPro" id="IPR002510">
    <property type="entry name" value="Metalloprtase-TldD/E_N"/>
</dbReference>
<evidence type="ECO:0000259" key="4">
    <source>
        <dbReference type="Pfam" id="PF19290"/>
    </source>
</evidence>
<dbReference type="Gene3D" id="3.30.2290.10">
    <property type="entry name" value="PmbA/TldD superfamily"/>
    <property type="match status" value="1"/>
</dbReference>
<dbReference type="PANTHER" id="PTHR43421">
    <property type="entry name" value="METALLOPROTEASE PMBA"/>
    <property type="match status" value="1"/>
</dbReference>
<dbReference type="Pfam" id="PF19289">
    <property type="entry name" value="PmbA_TldD_3rd"/>
    <property type="match status" value="1"/>
</dbReference>
<sequence>MAVQTSTTIQETLERVRTLAERSGAAEAETYFEFITLAEARVREREVELIQQSAITGLGLRVLRDRKMGFLYTTDLRRNVIDELVLRTIALADQATPRDENKLPDQAFPPQGNLEIFDDAIAAMRPEQLIPLARSMEDNAVARDQKIQTTLDTRAGYAIGEVHFSNTFIPYQVFRSTTSWLTCTAVATDGDQKREGTYSDRKRIFLDLNTPERIGRKAAERALARLGAKPVPSTKVPVIFEAEAAGAFVGGLFGAFNGLNVIEQRSFLAGRKGQQIASPLVTIVDDGIQRRGLGSRPFDGEGSQTRKTVVVENGVLARFLHTVSTARRHNVQPTGNAARGYDSLPTVGPTNFYIDSGSSKPDAMIQEVPRGLYVTGTAGFGFDIAAGEYSQQVEGHWIEGGKLVRPVEGITVAGKLGDMLLGIDAVGRDLEFRTTFAAPTIRFKELTIGGV</sequence>
<dbReference type="Pfam" id="PF01523">
    <property type="entry name" value="PmbA_TldD_1st"/>
    <property type="match status" value="1"/>
</dbReference>
<dbReference type="InterPro" id="IPR045569">
    <property type="entry name" value="Metalloprtase-TldD/E_C"/>
</dbReference>
<evidence type="ECO:0000313" key="6">
    <source>
        <dbReference type="Proteomes" id="UP000317691"/>
    </source>
</evidence>
<protein>
    <submittedName>
        <fullName evidence="5">TldD/PmbA family protein</fullName>
    </submittedName>
</protein>
<comment type="caution">
    <text evidence="5">The sequence shown here is derived from an EMBL/GenBank/DDBJ whole genome shotgun (WGS) entry which is preliminary data.</text>
</comment>
<dbReference type="SUPFAM" id="SSF111283">
    <property type="entry name" value="Putative modulator of DNA gyrase, PmbA/TldD"/>
    <property type="match status" value="1"/>
</dbReference>
<dbReference type="EMBL" id="VBOZ01000010">
    <property type="protein sequence ID" value="TMQ65970.1"/>
    <property type="molecule type" value="Genomic_DNA"/>
</dbReference>
<accession>A0A538TQT8</accession>
<dbReference type="InterPro" id="IPR047657">
    <property type="entry name" value="PmbA"/>
</dbReference>
<dbReference type="GO" id="GO:0008237">
    <property type="term" value="F:metallopeptidase activity"/>
    <property type="evidence" value="ECO:0007669"/>
    <property type="project" value="InterPro"/>
</dbReference>